<sequence>MKDKLMQFVILALSIGLLVGGISGYEYAKKQLGGIKEQVGVVQNSTYQAVFLAPGQLYFGKLSGEGTDHPVLRDVYYLQAGQEQVKNAQTKLIKLGDEIQGPKDEMRLNPSQILYVEDLKDDGKVVQAIKSYTK</sequence>
<dbReference type="Proteomes" id="UP000177331">
    <property type="component" value="Unassembled WGS sequence"/>
</dbReference>
<evidence type="ECO:0000313" key="1">
    <source>
        <dbReference type="EMBL" id="OGL97445.1"/>
    </source>
</evidence>
<evidence type="ECO:0000313" key="2">
    <source>
        <dbReference type="Proteomes" id="UP000177331"/>
    </source>
</evidence>
<accession>A0A1F7W3R4</accession>
<protein>
    <submittedName>
        <fullName evidence="1">Uncharacterized protein</fullName>
    </submittedName>
</protein>
<name>A0A1F7W3R4_9BACT</name>
<comment type="caution">
    <text evidence="1">The sequence shown here is derived from an EMBL/GenBank/DDBJ whole genome shotgun (WGS) entry which is preliminary data.</text>
</comment>
<gene>
    <name evidence="1" type="ORF">A2318_03525</name>
</gene>
<organism evidence="1 2">
    <name type="scientific">Candidatus Uhrbacteria bacterium RIFOXYB2_FULL_45_11</name>
    <dbReference type="NCBI Taxonomy" id="1802421"/>
    <lineage>
        <taxon>Bacteria</taxon>
        <taxon>Candidatus Uhriibacteriota</taxon>
    </lineage>
</organism>
<proteinExistence type="predicted"/>
<dbReference type="EMBL" id="MGFD01000047">
    <property type="protein sequence ID" value="OGL97445.1"/>
    <property type="molecule type" value="Genomic_DNA"/>
</dbReference>
<reference evidence="1 2" key="1">
    <citation type="journal article" date="2016" name="Nat. Commun.">
        <title>Thousands of microbial genomes shed light on interconnected biogeochemical processes in an aquifer system.</title>
        <authorList>
            <person name="Anantharaman K."/>
            <person name="Brown C.T."/>
            <person name="Hug L.A."/>
            <person name="Sharon I."/>
            <person name="Castelle C.J."/>
            <person name="Probst A.J."/>
            <person name="Thomas B.C."/>
            <person name="Singh A."/>
            <person name="Wilkins M.J."/>
            <person name="Karaoz U."/>
            <person name="Brodie E.L."/>
            <person name="Williams K.H."/>
            <person name="Hubbard S.S."/>
            <person name="Banfield J.F."/>
        </authorList>
    </citation>
    <scope>NUCLEOTIDE SEQUENCE [LARGE SCALE GENOMIC DNA]</scope>
</reference>
<dbReference type="AlphaFoldDB" id="A0A1F7W3R4"/>